<reference evidence="3" key="1">
    <citation type="journal article" date="2019" name="Int. J. Syst. Evol. Microbiol.">
        <title>The Global Catalogue of Microorganisms (GCM) 10K type strain sequencing project: providing services to taxonomists for standard genome sequencing and annotation.</title>
        <authorList>
            <consortium name="The Broad Institute Genomics Platform"/>
            <consortium name="The Broad Institute Genome Sequencing Center for Infectious Disease"/>
            <person name="Wu L."/>
            <person name="Ma J."/>
        </authorList>
    </citation>
    <scope>NUCLEOTIDE SEQUENCE [LARGE SCALE GENOMIC DNA]</scope>
    <source>
        <strain evidence="3">CCUG 51308</strain>
    </source>
</reference>
<dbReference type="EMBL" id="JBHTBR010000005">
    <property type="protein sequence ID" value="MFC7291829.1"/>
    <property type="molecule type" value="Genomic_DNA"/>
</dbReference>
<keyword evidence="3" id="KW-1185">Reference proteome</keyword>
<feature type="region of interest" description="Disordered" evidence="1">
    <location>
        <begin position="86"/>
        <end position="106"/>
    </location>
</feature>
<accession>A0ABW2ILE9</accession>
<dbReference type="Pfam" id="PF11011">
    <property type="entry name" value="DUF2849"/>
    <property type="match status" value="1"/>
</dbReference>
<evidence type="ECO:0000313" key="2">
    <source>
        <dbReference type="EMBL" id="MFC7291829.1"/>
    </source>
</evidence>
<gene>
    <name evidence="2" type="ORF">ACFQS8_09400</name>
</gene>
<dbReference type="RefSeq" id="WP_382167068.1">
    <property type="nucleotide sequence ID" value="NZ_JBHTBR010000005.1"/>
</dbReference>
<name>A0ABW2ILE9_9PROT</name>
<comment type="caution">
    <text evidence="2">The sequence shown here is derived from an EMBL/GenBank/DDBJ whole genome shotgun (WGS) entry which is preliminary data.</text>
</comment>
<protein>
    <submittedName>
        <fullName evidence="2">DUF2849 domain-containing protein</fullName>
    </submittedName>
</protein>
<sequence>MSSVRPKLKPEVPKVVTAWSAPLGYTVYRTASGDWSQHIKDAQVLTHDAADEALALSLKDQVRANDPYLMEVSEDGQITGRETLRESIRANGPTCHPQYGRQAENS</sequence>
<dbReference type="Proteomes" id="UP001596492">
    <property type="component" value="Unassembled WGS sequence"/>
</dbReference>
<proteinExistence type="predicted"/>
<organism evidence="2 3">
    <name type="scientific">Hirschia litorea</name>
    <dbReference type="NCBI Taxonomy" id="1199156"/>
    <lineage>
        <taxon>Bacteria</taxon>
        <taxon>Pseudomonadati</taxon>
        <taxon>Pseudomonadota</taxon>
        <taxon>Alphaproteobacteria</taxon>
        <taxon>Hyphomonadales</taxon>
        <taxon>Hyphomonadaceae</taxon>
        <taxon>Hirschia</taxon>
    </lineage>
</organism>
<dbReference type="InterPro" id="IPR021270">
    <property type="entry name" value="DUF2849"/>
</dbReference>
<evidence type="ECO:0000313" key="3">
    <source>
        <dbReference type="Proteomes" id="UP001596492"/>
    </source>
</evidence>
<evidence type="ECO:0000256" key="1">
    <source>
        <dbReference type="SAM" id="MobiDB-lite"/>
    </source>
</evidence>